<keyword evidence="1" id="KW-0732">Signal</keyword>
<feature type="chain" id="PRO_5021448730" description="DUF3192 domain-containing protein" evidence="1">
    <location>
        <begin position="23"/>
        <end position="130"/>
    </location>
</feature>
<keyword evidence="3" id="KW-1185">Reference proteome</keyword>
<dbReference type="Proteomes" id="UP000298284">
    <property type="component" value="Unassembled WGS sequence"/>
</dbReference>
<dbReference type="OrthoDB" id="981332at2"/>
<protein>
    <recommendedName>
        <fullName evidence="4">DUF3192 domain-containing protein</fullName>
    </recommendedName>
</protein>
<feature type="signal peptide" evidence="1">
    <location>
        <begin position="1"/>
        <end position="22"/>
    </location>
</feature>
<name>A0A4Z0MKQ8_9BACT</name>
<dbReference type="RefSeq" id="WP_135530562.1">
    <property type="nucleotide sequence ID" value="NZ_SRKZ01000003.1"/>
</dbReference>
<evidence type="ECO:0000313" key="2">
    <source>
        <dbReference type="EMBL" id="TGD80412.1"/>
    </source>
</evidence>
<reference evidence="2 3" key="1">
    <citation type="submission" date="2019-04" db="EMBL/GenBank/DDBJ databases">
        <authorList>
            <person name="Feng G."/>
            <person name="Zhang J."/>
            <person name="Zhu H."/>
        </authorList>
    </citation>
    <scope>NUCLEOTIDE SEQUENCE [LARGE SCALE GENOMIC DNA]</scope>
    <source>
        <strain evidence="2 3">JCM 19491</strain>
    </source>
</reference>
<proteinExistence type="predicted"/>
<evidence type="ECO:0008006" key="4">
    <source>
        <dbReference type="Google" id="ProtNLM"/>
    </source>
</evidence>
<sequence length="130" mass="14485">MITRSALLVLLTGLLLSGCGHSLPDFPDFDSNTWRHDPYGCENKRQALLPILEKHRDELFGARISAIDDLLGHPDEEELSEQSEKVYLYYITKGPQCVTGHPRANGPRLILRFGATGALTEALFPIVTPR</sequence>
<gene>
    <name evidence="2" type="ORF">EU557_11265</name>
</gene>
<dbReference type="EMBL" id="SRKZ01000003">
    <property type="protein sequence ID" value="TGD80412.1"/>
    <property type="molecule type" value="Genomic_DNA"/>
</dbReference>
<organism evidence="2 3">
    <name type="scientific">Hymenobacter wooponensis</name>
    <dbReference type="NCBI Taxonomy" id="1525360"/>
    <lineage>
        <taxon>Bacteria</taxon>
        <taxon>Pseudomonadati</taxon>
        <taxon>Bacteroidota</taxon>
        <taxon>Cytophagia</taxon>
        <taxon>Cytophagales</taxon>
        <taxon>Hymenobacteraceae</taxon>
        <taxon>Hymenobacter</taxon>
    </lineage>
</organism>
<dbReference type="PROSITE" id="PS51257">
    <property type="entry name" value="PROKAR_LIPOPROTEIN"/>
    <property type="match status" value="1"/>
</dbReference>
<evidence type="ECO:0000313" key="3">
    <source>
        <dbReference type="Proteomes" id="UP000298284"/>
    </source>
</evidence>
<dbReference type="AlphaFoldDB" id="A0A4Z0MKQ8"/>
<accession>A0A4Z0MKQ8</accession>
<comment type="caution">
    <text evidence="2">The sequence shown here is derived from an EMBL/GenBank/DDBJ whole genome shotgun (WGS) entry which is preliminary data.</text>
</comment>
<evidence type="ECO:0000256" key="1">
    <source>
        <dbReference type="SAM" id="SignalP"/>
    </source>
</evidence>